<sequence>MEFEFTSGFVALRPQPKPTKVACTECRKGHRRCDSDVPTCGRCRRLGLKCSKDTKKDPKMDGLIREESFLVIKEKRHPTWSDAIMSSPMQLLMRYYLRRFIMPVVVLLPRPSVSTKITKLGLKAIETNAREAITLRGSNPTFSQQNIQGIFAIALKSYFQLCNPFYPLFSEEGFLSRARSPILLKVIIQMGLERLPQTPLIKEAISLNNLRILDFYTLPISLDTLQCLLLINSGLCIIGVDKLRIKIFLQIDRIATLLGLHVNPRSSPLWLERTLALQMINLVIYNMSIGQHIKSAQFSWLFASNTHLKPGSISKLKSHFPHPSDKIHFISSQATYHSFTILMNATRDYTKALKDRTNANVFKKTLNKHVLLMEQNFLWAWAHLKKIYTHQKTLLLQSRLTLVLRFHNDFIELMKLDMYIPHNTNETVSSVPMTNNLTPLIQRGLNMALRSVNLISTIHHCNYNSDLLHILFPPIAFLMVHHKHIVPDQLSRILGQSRSLLEEVLRAPCLIDCNTLPLELFDFTVKRNKIPIQPPSQ</sequence>
<accession>A0ACC2RN21</accession>
<comment type="caution">
    <text evidence="1">The sequence shown here is derived from an EMBL/GenBank/DDBJ whole genome shotgun (WGS) entry which is preliminary data.</text>
</comment>
<organism evidence="1 2">
    <name type="scientific">Entomophthora muscae</name>
    <dbReference type="NCBI Taxonomy" id="34485"/>
    <lineage>
        <taxon>Eukaryota</taxon>
        <taxon>Fungi</taxon>
        <taxon>Fungi incertae sedis</taxon>
        <taxon>Zoopagomycota</taxon>
        <taxon>Entomophthoromycotina</taxon>
        <taxon>Entomophthoromycetes</taxon>
        <taxon>Entomophthorales</taxon>
        <taxon>Entomophthoraceae</taxon>
        <taxon>Entomophthora</taxon>
    </lineage>
</organism>
<keyword evidence="2" id="KW-1185">Reference proteome</keyword>
<protein>
    <submittedName>
        <fullName evidence="1">Uncharacterized protein</fullName>
    </submittedName>
</protein>
<gene>
    <name evidence="1" type="ORF">DSO57_1004537</name>
</gene>
<dbReference type="Proteomes" id="UP001165960">
    <property type="component" value="Unassembled WGS sequence"/>
</dbReference>
<dbReference type="EMBL" id="QTSX02007111">
    <property type="protein sequence ID" value="KAJ9051455.1"/>
    <property type="molecule type" value="Genomic_DNA"/>
</dbReference>
<proteinExistence type="predicted"/>
<evidence type="ECO:0000313" key="1">
    <source>
        <dbReference type="EMBL" id="KAJ9051455.1"/>
    </source>
</evidence>
<reference evidence="1" key="1">
    <citation type="submission" date="2022-04" db="EMBL/GenBank/DDBJ databases">
        <title>Genome of the entomopathogenic fungus Entomophthora muscae.</title>
        <authorList>
            <person name="Elya C."/>
            <person name="Lovett B.R."/>
            <person name="Lee E."/>
            <person name="Macias A.M."/>
            <person name="Hajek A.E."/>
            <person name="De Bivort B.L."/>
            <person name="Kasson M.T."/>
            <person name="De Fine Licht H.H."/>
            <person name="Stajich J.E."/>
        </authorList>
    </citation>
    <scope>NUCLEOTIDE SEQUENCE</scope>
    <source>
        <strain evidence="1">Berkeley</strain>
    </source>
</reference>
<name>A0ACC2RN21_9FUNG</name>
<evidence type="ECO:0000313" key="2">
    <source>
        <dbReference type="Proteomes" id="UP001165960"/>
    </source>
</evidence>